<evidence type="ECO:0000313" key="1">
    <source>
        <dbReference type="EMBL" id="MBW95377.1"/>
    </source>
</evidence>
<dbReference type="AlphaFoldDB" id="A0A2P2JPJ3"/>
<accession>A0A2P2JPJ3</accession>
<organism evidence="1">
    <name type="scientific">Rhizophora mucronata</name>
    <name type="common">Asiatic mangrove</name>
    <dbReference type="NCBI Taxonomy" id="61149"/>
    <lineage>
        <taxon>Eukaryota</taxon>
        <taxon>Viridiplantae</taxon>
        <taxon>Streptophyta</taxon>
        <taxon>Embryophyta</taxon>
        <taxon>Tracheophyta</taxon>
        <taxon>Spermatophyta</taxon>
        <taxon>Magnoliopsida</taxon>
        <taxon>eudicotyledons</taxon>
        <taxon>Gunneridae</taxon>
        <taxon>Pentapetalae</taxon>
        <taxon>rosids</taxon>
        <taxon>fabids</taxon>
        <taxon>Malpighiales</taxon>
        <taxon>Rhizophoraceae</taxon>
        <taxon>Rhizophora</taxon>
    </lineage>
</organism>
<name>A0A2P2JPJ3_RHIMU</name>
<dbReference type="EMBL" id="GGEC01014894">
    <property type="protein sequence ID" value="MBW95377.1"/>
    <property type="molecule type" value="Transcribed_RNA"/>
</dbReference>
<sequence length="32" mass="3816">MYLSLKAVIMQRKAWIMICRGKQGYDIIESRL</sequence>
<protein>
    <submittedName>
        <fullName evidence="1">Uncharacterized protein</fullName>
    </submittedName>
</protein>
<proteinExistence type="predicted"/>
<reference evidence="1" key="1">
    <citation type="submission" date="2018-02" db="EMBL/GenBank/DDBJ databases">
        <title>Rhizophora mucronata_Transcriptome.</title>
        <authorList>
            <person name="Meera S.P."/>
            <person name="Sreeshan A."/>
            <person name="Augustine A."/>
        </authorList>
    </citation>
    <scope>NUCLEOTIDE SEQUENCE</scope>
    <source>
        <tissue evidence="1">Leaf</tissue>
    </source>
</reference>